<accession>A0A2P6U2R6</accession>
<dbReference type="EMBL" id="LHPG02000002">
    <property type="protein sequence ID" value="PRW60606.1"/>
    <property type="molecule type" value="Genomic_DNA"/>
</dbReference>
<evidence type="ECO:0000313" key="5">
    <source>
        <dbReference type="Proteomes" id="UP000239899"/>
    </source>
</evidence>
<protein>
    <submittedName>
        <fullName evidence="4">Small GTP-binding</fullName>
    </submittedName>
</protein>
<evidence type="ECO:0000256" key="2">
    <source>
        <dbReference type="ARBA" id="ARBA00022614"/>
    </source>
</evidence>
<name>A0A2P6U2R6_CHLSO</name>
<reference evidence="4 5" key="1">
    <citation type="journal article" date="2018" name="Plant J.">
        <title>Genome sequences of Chlorella sorokiniana UTEX 1602 and Micractinium conductrix SAG 241.80: implications to maltose excretion by a green alga.</title>
        <authorList>
            <person name="Arriola M.B."/>
            <person name="Velmurugan N."/>
            <person name="Zhang Y."/>
            <person name="Plunkett M.H."/>
            <person name="Hondzo H."/>
            <person name="Barney B.M."/>
        </authorList>
    </citation>
    <scope>NUCLEOTIDE SEQUENCE [LARGE SCALE GENOMIC DNA]</scope>
    <source>
        <strain evidence="5">UTEX 1602</strain>
    </source>
</reference>
<dbReference type="AlphaFoldDB" id="A0A2P6U2R6"/>
<dbReference type="GO" id="GO:0005930">
    <property type="term" value="C:axoneme"/>
    <property type="evidence" value="ECO:0007669"/>
    <property type="project" value="UniProtKB-SubCell"/>
</dbReference>
<dbReference type="STRING" id="3076.A0A2P6U2R6"/>
<organism evidence="4 5">
    <name type="scientific">Chlorella sorokiniana</name>
    <name type="common">Freshwater green alga</name>
    <dbReference type="NCBI Taxonomy" id="3076"/>
    <lineage>
        <taxon>Eukaryota</taxon>
        <taxon>Viridiplantae</taxon>
        <taxon>Chlorophyta</taxon>
        <taxon>core chlorophytes</taxon>
        <taxon>Trebouxiophyceae</taxon>
        <taxon>Chlorellales</taxon>
        <taxon>Chlorellaceae</taxon>
        <taxon>Chlorella clade</taxon>
        <taxon>Chlorella</taxon>
    </lineage>
</organism>
<sequence>MDPAAEVRSRIHSLRCWVLRRRALLRRLIVTFPGYPWEPSEGAQQRVSQLVACLASTLGGGLQRLDLKFTCYAPWSDLYIPLPDPGGPGGLQELVLRDVHLPAAPEALGNLAGSLTLLSISMCEGYAEQQEGLPGLAQALQRLTSLRRLELRHMLFDSVPASLTALSRLTALVLSKNFLTEAQLPEEGLSLAQLQLLDLSDCELWRVPPILQSFTALRTLLLGGNSLHAAEFPATLSALGDLAELALPRNRALGSVPEAVVHLSGLTKLDLCATGLHSVPAGPYLSTNLQELDLSRNTMLPASNASILAGASCLRRLSLAHTLPHDCRLPLAVASLQHLTCLDVGFVPAMKFPPGPYAASLRVLHADGLDVRADKLPLMPSLQTLVWRYGRKITLGEARMLLERAPALRTLGLDASLRITLPAERLLSAAGVAAGEYTPQDGAEPYDY</sequence>
<dbReference type="PANTHER" id="PTHR48051:SF1">
    <property type="entry name" value="RAS SUPPRESSOR PROTEIN 1"/>
    <property type="match status" value="1"/>
</dbReference>
<evidence type="ECO:0000256" key="3">
    <source>
        <dbReference type="ARBA" id="ARBA00022737"/>
    </source>
</evidence>
<keyword evidence="5" id="KW-1185">Reference proteome</keyword>
<proteinExistence type="predicted"/>
<dbReference type="PANTHER" id="PTHR48051">
    <property type="match status" value="1"/>
</dbReference>
<keyword evidence="2" id="KW-0433">Leucine-rich repeat</keyword>
<comment type="caution">
    <text evidence="4">The sequence shown here is derived from an EMBL/GenBank/DDBJ whole genome shotgun (WGS) entry which is preliminary data.</text>
</comment>
<gene>
    <name evidence="4" type="ORF">C2E21_1094</name>
</gene>
<keyword evidence="3" id="KW-0677">Repeat</keyword>
<dbReference type="InterPro" id="IPR032675">
    <property type="entry name" value="LRR_dom_sf"/>
</dbReference>
<dbReference type="InterPro" id="IPR050216">
    <property type="entry name" value="LRR_domain-containing"/>
</dbReference>
<comment type="subcellular location">
    <subcellularLocation>
        <location evidence="1">Cytoplasm</location>
        <location evidence="1">Cytoskeleton</location>
        <location evidence="1">Cilium axoneme</location>
    </subcellularLocation>
</comment>
<dbReference type="SUPFAM" id="SSF52058">
    <property type="entry name" value="L domain-like"/>
    <property type="match status" value="1"/>
</dbReference>
<dbReference type="OrthoDB" id="676979at2759"/>
<evidence type="ECO:0000313" key="4">
    <source>
        <dbReference type="EMBL" id="PRW60606.1"/>
    </source>
</evidence>
<dbReference type="Proteomes" id="UP000239899">
    <property type="component" value="Unassembled WGS sequence"/>
</dbReference>
<evidence type="ECO:0000256" key="1">
    <source>
        <dbReference type="ARBA" id="ARBA00004430"/>
    </source>
</evidence>
<dbReference type="Gene3D" id="3.80.10.10">
    <property type="entry name" value="Ribonuclease Inhibitor"/>
    <property type="match status" value="1"/>
</dbReference>